<dbReference type="InterPro" id="IPR052024">
    <property type="entry name" value="Methanogen_methyltrans"/>
</dbReference>
<dbReference type="Proteomes" id="UP000004221">
    <property type="component" value="Unassembled WGS sequence"/>
</dbReference>
<dbReference type="Gene3D" id="3.20.20.210">
    <property type="match status" value="1"/>
</dbReference>
<reference evidence="2 3" key="1">
    <citation type="journal article" date="2012" name="ISME J.">
        <title>Nitrification expanded: discovery, physiology and genomics of a nitrite-oxidizing bacterium from the phylum Chloroflexi.</title>
        <authorList>
            <person name="Sorokin D.Y."/>
            <person name="Lucker S."/>
            <person name="Vejmelkova D."/>
            <person name="Kostrikina N.A."/>
            <person name="Kleerebezem R."/>
            <person name="Rijpstra W.I."/>
            <person name="Damste J.S."/>
            <person name="Le Paslier D."/>
            <person name="Muyzer G."/>
            <person name="Wagner M."/>
            <person name="van Loosdrecht M.C."/>
            <person name="Daims H."/>
        </authorList>
    </citation>
    <scope>NUCLEOTIDE SEQUENCE [LARGE SCALE GENOMIC DNA]</scope>
    <source>
        <strain evidence="3">none</strain>
    </source>
</reference>
<dbReference type="PANTHER" id="PTHR47099:SF1">
    <property type="entry name" value="METHYLCOBAMIDE:COM METHYLTRANSFERASE MTBA"/>
    <property type="match status" value="1"/>
</dbReference>
<dbReference type="RefSeq" id="WP_008478964.1">
    <property type="nucleotide sequence ID" value="NZ_CAGS01000301.1"/>
</dbReference>
<accession>I4EIZ2</accession>
<evidence type="ECO:0000259" key="1">
    <source>
        <dbReference type="Pfam" id="PF01208"/>
    </source>
</evidence>
<dbReference type="InterPro" id="IPR038071">
    <property type="entry name" value="UROD/MetE-like_sf"/>
</dbReference>
<dbReference type="InterPro" id="IPR000257">
    <property type="entry name" value="Uroporphyrinogen_deCOase"/>
</dbReference>
<dbReference type="GO" id="GO:0004853">
    <property type="term" value="F:uroporphyrinogen decarboxylase activity"/>
    <property type="evidence" value="ECO:0007669"/>
    <property type="project" value="InterPro"/>
</dbReference>
<organism evidence="2 3">
    <name type="scientific">Nitrolancea hollandica Lb</name>
    <dbReference type="NCBI Taxonomy" id="1129897"/>
    <lineage>
        <taxon>Bacteria</taxon>
        <taxon>Pseudomonadati</taxon>
        <taxon>Thermomicrobiota</taxon>
        <taxon>Thermomicrobia</taxon>
        <taxon>Sphaerobacterales</taxon>
        <taxon>Sphaerobacterineae</taxon>
        <taxon>Sphaerobacteraceae</taxon>
        <taxon>Nitrolancea</taxon>
    </lineage>
</organism>
<proteinExistence type="predicted"/>
<evidence type="ECO:0000313" key="3">
    <source>
        <dbReference type="Proteomes" id="UP000004221"/>
    </source>
</evidence>
<dbReference type="OrthoDB" id="7375127at2"/>
<dbReference type="AlphaFoldDB" id="I4EIZ2"/>
<dbReference type="SUPFAM" id="SSF51726">
    <property type="entry name" value="UROD/MetE-like"/>
    <property type="match status" value="1"/>
</dbReference>
<dbReference type="Pfam" id="PF01208">
    <property type="entry name" value="URO-D"/>
    <property type="match status" value="1"/>
</dbReference>
<name>I4EIZ2_9BACT</name>
<gene>
    <name evidence="2" type="ORF">NITHO_370026</name>
</gene>
<comment type="caution">
    <text evidence="2">The sequence shown here is derived from an EMBL/GenBank/DDBJ whole genome shotgun (WGS) entry which is preliminary data.</text>
</comment>
<feature type="domain" description="Uroporphyrinogen decarboxylase (URO-D)" evidence="1">
    <location>
        <begin position="28"/>
        <end position="326"/>
    </location>
</feature>
<protein>
    <submittedName>
        <fullName evidence="2">Uroporphyrinogen decarboxylase (URO-D)</fullName>
    </submittedName>
</protein>
<sequence>MPEMTHWERIEAAVSGAALDHPPVSLWMHFPDRDQTAADLAAVTLDWQARFAFDFLKLMPPGDYMTIDWGAESIYRGNPNGTRDTVRFPVNSVEDWRRITPVPADRGMIAQVVEAAGLVHDRIGDSVPLLQTIFSPLTTAMKLSNGRVIDHLRERPDIVHEALRVITGVTREVVAASLHSGASGIFFATQCARHDLLSSGEFQEFGARYDLPVIEAAEGSRFTLLHIHGFEIMFDELSRYPVHALNWHDRRASPSLTEGRAASGKCVAGGIDDQAIVISSATEAAGQAKDALTATGGWRVMLAPGCVIPVATPLENIAAIVQTTRAFRPDPDTD</sequence>
<dbReference type="GO" id="GO:0006779">
    <property type="term" value="P:porphyrin-containing compound biosynthetic process"/>
    <property type="evidence" value="ECO:0007669"/>
    <property type="project" value="InterPro"/>
</dbReference>
<keyword evidence="3" id="KW-1185">Reference proteome</keyword>
<evidence type="ECO:0000313" key="2">
    <source>
        <dbReference type="EMBL" id="CCF84654.1"/>
    </source>
</evidence>
<dbReference type="EMBL" id="CAGS01000301">
    <property type="protein sequence ID" value="CCF84654.1"/>
    <property type="molecule type" value="Genomic_DNA"/>
</dbReference>
<dbReference type="PANTHER" id="PTHR47099">
    <property type="entry name" value="METHYLCOBAMIDE:COM METHYLTRANSFERASE MTBA"/>
    <property type="match status" value="1"/>
</dbReference>